<dbReference type="Proteomes" id="UP001597361">
    <property type="component" value="Unassembled WGS sequence"/>
</dbReference>
<dbReference type="RefSeq" id="WP_376883381.1">
    <property type="nucleotide sequence ID" value="NZ_JBHUHR010000006.1"/>
</dbReference>
<evidence type="ECO:0000313" key="2">
    <source>
        <dbReference type="Proteomes" id="UP001597361"/>
    </source>
</evidence>
<reference evidence="2" key="1">
    <citation type="journal article" date="2019" name="Int. J. Syst. Evol. Microbiol.">
        <title>The Global Catalogue of Microorganisms (GCM) 10K type strain sequencing project: providing services to taxonomists for standard genome sequencing and annotation.</title>
        <authorList>
            <consortium name="The Broad Institute Genomics Platform"/>
            <consortium name="The Broad Institute Genome Sequencing Center for Infectious Disease"/>
            <person name="Wu L."/>
            <person name="Ma J."/>
        </authorList>
    </citation>
    <scope>NUCLEOTIDE SEQUENCE [LARGE SCALE GENOMIC DNA]</scope>
    <source>
        <strain evidence="2">CGMCC 1.15180</strain>
    </source>
</reference>
<accession>A0ABW4VKC8</accession>
<sequence length="545" mass="62503">MLGFESQLRYALSIHSDLRIGDTLTITLFNSNKRIMPTSQTSDYSWVYDCPEGIYILRVEINHVFNDTYIQLDGNKYYNISRDNYSNPNVIPLPLHYSSALLGYNNTIEYKTSHEYYTGDAYTLSTGDTTELHVEPNEYHTTGSLFIFLRFPSVDQYHMLKKHWPNLFIENFKLLNSENKVIAEFSDPNIYGNKDDKSNFLKGFGIDGTYNDNYGSFAINVTLPAGTYYLLYEGTEVRQCVLSVYENLHTQVFLTLGKTPLFGSMRIFLAKNRRFEPDDSANILVDTLLDKLQNREYSIDLNILNDINNKVYDSPILTILSLYLYFLGKQKDANEIVYLLLLNLNAYFNFNVESSDFRILEILYSKNIDNLYLKKAPIIDPPLFRIGYEILIKESLSDGKLIQANSINDLISENLLYDSPFTSFTPVKKTTEQSIKISDFGNDSFSMESTPTPSYIKNMIMGSGDIPDNAIDQSLIDNFQTDLKKVLSKDFIKKIHDESTQTSWVKVAVSDHLKSGKETNIDMLSTELALPATSIKRILQQWSKE</sequence>
<dbReference type="EMBL" id="JBHUHR010000006">
    <property type="protein sequence ID" value="MFD2033718.1"/>
    <property type="molecule type" value="Genomic_DNA"/>
</dbReference>
<protein>
    <submittedName>
        <fullName evidence="1">Uncharacterized protein</fullName>
    </submittedName>
</protein>
<keyword evidence="2" id="KW-1185">Reference proteome</keyword>
<organism evidence="1 2">
    <name type="scientific">Belliella marina</name>
    <dbReference type="NCBI Taxonomy" id="1644146"/>
    <lineage>
        <taxon>Bacteria</taxon>
        <taxon>Pseudomonadati</taxon>
        <taxon>Bacteroidota</taxon>
        <taxon>Cytophagia</taxon>
        <taxon>Cytophagales</taxon>
        <taxon>Cyclobacteriaceae</taxon>
        <taxon>Belliella</taxon>
    </lineage>
</organism>
<gene>
    <name evidence="1" type="ORF">ACFSKL_02895</name>
</gene>
<evidence type="ECO:0000313" key="1">
    <source>
        <dbReference type="EMBL" id="MFD2033718.1"/>
    </source>
</evidence>
<comment type="caution">
    <text evidence="1">The sequence shown here is derived from an EMBL/GenBank/DDBJ whole genome shotgun (WGS) entry which is preliminary data.</text>
</comment>
<proteinExistence type="predicted"/>
<name>A0ABW4VKC8_9BACT</name>